<accession>A0A0K2GAM4</accession>
<organism evidence="2 3">
    <name type="scientific">Nitrospira moscoviensis</name>
    <dbReference type="NCBI Taxonomy" id="42253"/>
    <lineage>
        <taxon>Bacteria</taxon>
        <taxon>Pseudomonadati</taxon>
        <taxon>Nitrospirota</taxon>
        <taxon>Nitrospiria</taxon>
        <taxon>Nitrospirales</taxon>
        <taxon>Nitrospiraceae</taxon>
        <taxon>Nitrospira</taxon>
    </lineage>
</organism>
<evidence type="ECO:0000313" key="2">
    <source>
        <dbReference type="EMBL" id="ALA57995.1"/>
    </source>
</evidence>
<evidence type="ECO:0000256" key="1">
    <source>
        <dbReference type="SAM" id="MobiDB-lite"/>
    </source>
</evidence>
<dbReference type="PATRIC" id="fig|42253.5.peg.1544"/>
<dbReference type="SUPFAM" id="SSF88946">
    <property type="entry name" value="Sigma2 domain of RNA polymerase sigma factors"/>
    <property type="match status" value="1"/>
</dbReference>
<dbReference type="RefSeq" id="WP_145976212.1">
    <property type="nucleotide sequence ID" value="NZ_CP011801.1"/>
</dbReference>
<dbReference type="Proteomes" id="UP000069205">
    <property type="component" value="Chromosome"/>
</dbReference>
<protein>
    <submittedName>
        <fullName evidence="2">Uncharacterized protein</fullName>
    </submittedName>
</protein>
<name>A0A0K2GAM4_NITMO</name>
<dbReference type="EMBL" id="CP011801">
    <property type="protein sequence ID" value="ALA57995.1"/>
    <property type="molecule type" value="Genomic_DNA"/>
</dbReference>
<dbReference type="InterPro" id="IPR013325">
    <property type="entry name" value="RNA_pol_sigma_r2"/>
</dbReference>
<dbReference type="KEGG" id="nmv:NITMOv2_1570"/>
<proteinExistence type="predicted"/>
<dbReference type="GO" id="GO:0006352">
    <property type="term" value="P:DNA-templated transcription initiation"/>
    <property type="evidence" value="ECO:0007669"/>
    <property type="project" value="InterPro"/>
</dbReference>
<dbReference type="STRING" id="42253.NITMOv2_1570"/>
<evidence type="ECO:0000313" key="3">
    <source>
        <dbReference type="Proteomes" id="UP000069205"/>
    </source>
</evidence>
<keyword evidence="3" id="KW-1185">Reference proteome</keyword>
<gene>
    <name evidence="2" type="ORF">NITMOv2_1570</name>
</gene>
<feature type="region of interest" description="Disordered" evidence="1">
    <location>
        <begin position="141"/>
        <end position="163"/>
    </location>
</feature>
<feature type="compositionally biased region" description="Basic and acidic residues" evidence="1">
    <location>
        <begin position="141"/>
        <end position="157"/>
    </location>
</feature>
<dbReference type="GO" id="GO:0003700">
    <property type="term" value="F:DNA-binding transcription factor activity"/>
    <property type="evidence" value="ECO:0007669"/>
    <property type="project" value="InterPro"/>
</dbReference>
<dbReference type="Gene3D" id="1.10.1740.10">
    <property type="match status" value="1"/>
</dbReference>
<dbReference type="AlphaFoldDB" id="A0A0K2GAM4"/>
<sequence length="200" mass="23068">MFGPSNSSLHVTNPPNAIFELWQKHDKLIEAVIDRYHCLDPAVSREDLKQQSFIAFVEGLANYDFTKGAYCQLSSYIYRFLQKEFHRLVPGRDKIVLVEDASGTFLKFVEYSTYEKRKREFRELGYRTTILSRIERFRETSFQDSRGDAGEDPHDEPPSQACLDDQDCATDLSSLDDEHSILAWMDAPHPERLSGHQPAC</sequence>
<reference evidence="2 3" key="1">
    <citation type="journal article" date="2015" name="Proc. Natl. Acad. Sci. U.S.A.">
        <title>Expanded metabolic versatility of ubiquitous nitrite-oxidizing bacteria from the genus Nitrospira.</title>
        <authorList>
            <person name="Koch H."/>
            <person name="Lucker S."/>
            <person name="Albertsen M."/>
            <person name="Kitzinger K."/>
            <person name="Herbold C."/>
            <person name="Spieck E."/>
            <person name="Nielsen P.H."/>
            <person name="Wagner M."/>
            <person name="Daims H."/>
        </authorList>
    </citation>
    <scope>NUCLEOTIDE SEQUENCE [LARGE SCALE GENOMIC DNA]</scope>
    <source>
        <strain evidence="2 3">NSP M-1</strain>
    </source>
</reference>